<reference evidence="1" key="1">
    <citation type="submission" date="2018-02" db="EMBL/GenBank/DDBJ databases">
        <title>Rhizophora mucronata_Transcriptome.</title>
        <authorList>
            <person name="Meera S.P."/>
            <person name="Sreeshan A."/>
            <person name="Augustine A."/>
        </authorList>
    </citation>
    <scope>NUCLEOTIDE SEQUENCE</scope>
    <source>
        <tissue evidence="1">Leaf</tissue>
    </source>
</reference>
<dbReference type="EMBL" id="GGEC01059300">
    <property type="protein sequence ID" value="MBX39784.1"/>
    <property type="molecule type" value="Transcribed_RNA"/>
</dbReference>
<protein>
    <submittedName>
        <fullName evidence="1">Uncharacterized protein</fullName>
    </submittedName>
</protein>
<evidence type="ECO:0000313" key="1">
    <source>
        <dbReference type="EMBL" id="MBX39784.1"/>
    </source>
</evidence>
<dbReference type="AlphaFoldDB" id="A0A2P2NBC9"/>
<organism evidence="1">
    <name type="scientific">Rhizophora mucronata</name>
    <name type="common">Asiatic mangrove</name>
    <dbReference type="NCBI Taxonomy" id="61149"/>
    <lineage>
        <taxon>Eukaryota</taxon>
        <taxon>Viridiplantae</taxon>
        <taxon>Streptophyta</taxon>
        <taxon>Embryophyta</taxon>
        <taxon>Tracheophyta</taxon>
        <taxon>Spermatophyta</taxon>
        <taxon>Magnoliopsida</taxon>
        <taxon>eudicotyledons</taxon>
        <taxon>Gunneridae</taxon>
        <taxon>Pentapetalae</taxon>
        <taxon>rosids</taxon>
        <taxon>fabids</taxon>
        <taxon>Malpighiales</taxon>
        <taxon>Rhizophoraceae</taxon>
        <taxon>Rhizophora</taxon>
    </lineage>
</organism>
<accession>A0A2P2NBC9</accession>
<sequence length="33" mass="3672">MTSLSTRPCHVSMYPGTWLVLECKGNLKCPGFD</sequence>
<name>A0A2P2NBC9_RHIMU</name>
<proteinExistence type="predicted"/>